<accession>A0A1B4XZK3</accession>
<evidence type="ECO:0000256" key="3">
    <source>
        <dbReference type="ARBA" id="ARBA00022692"/>
    </source>
</evidence>
<feature type="transmembrane region" description="Helical" evidence="6">
    <location>
        <begin position="369"/>
        <end position="388"/>
    </location>
</feature>
<proteinExistence type="predicted"/>
<feature type="transmembrane region" description="Helical" evidence="6">
    <location>
        <begin position="256"/>
        <end position="277"/>
    </location>
</feature>
<feature type="transmembrane region" description="Helical" evidence="6">
    <location>
        <begin position="305"/>
        <end position="325"/>
    </location>
</feature>
<dbReference type="PANTHER" id="PTHR30250:SF11">
    <property type="entry name" value="O-ANTIGEN TRANSPORTER-RELATED"/>
    <property type="match status" value="1"/>
</dbReference>
<feature type="transmembrane region" description="Helical" evidence="6">
    <location>
        <begin position="428"/>
        <end position="446"/>
    </location>
</feature>
<evidence type="ECO:0000256" key="1">
    <source>
        <dbReference type="ARBA" id="ARBA00004651"/>
    </source>
</evidence>
<feature type="transmembrane region" description="Helical" evidence="6">
    <location>
        <begin position="27"/>
        <end position="47"/>
    </location>
</feature>
<evidence type="ECO:0000313" key="8">
    <source>
        <dbReference type="Proteomes" id="UP000218067"/>
    </source>
</evidence>
<feature type="transmembrane region" description="Helical" evidence="6">
    <location>
        <begin position="124"/>
        <end position="142"/>
    </location>
</feature>
<reference evidence="7 8" key="1">
    <citation type="submission" date="2016-08" db="EMBL/GenBank/DDBJ databases">
        <title>Complete genome sequence of Mycobacterium shinshuense, a subspecies of M. ulcerans.</title>
        <authorList>
            <person name="Yoshida M."/>
            <person name="Ogura Y."/>
            <person name="Hayashi T."/>
            <person name="Hoshino Y."/>
        </authorList>
    </citation>
    <scope>NUCLEOTIDE SEQUENCE [LARGE SCALE GENOMIC DNA]</scope>
    <source>
        <strain evidence="8">ATCC 33728</strain>
    </source>
</reference>
<dbReference type="RefSeq" id="WP_096369923.1">
    <property type="nucleotide sequence ID" value="NZ_AP017624.1"/>
</dbReference>
<dbReference type="InterPro" id="IPR002797">
    <property type="entry name" value="Polysacc_synth"/>
</dbReference>
<name>A0A1B4XZK3_MYCUL</name>
<feature type="transmembrane region" description="Helical" evidence="6">
    <location>
        <begin position="227"/>
        <end position="250"/>
    </location>
</feature>
<dbReference type="GO" id="GO:0005886">
    <property type="term" value="C:plasma membrane"/>
    <property type="evidence" value="ECO:0007669"/>
    <property type="project" value="UniProtKB-SubCell"/>
</dbReference>
<dbReference type="InterPro" id="IPR050833">
    <property type="entry name" value="Poly_Biosynth_Transport"/>
</dbReference>
<keyword evidence="4 6" id="KW-1133">Transmembrane helix</keyword>
<dbReference type="AlphaFoldDB" id="A0A1B4XZK3"/>
<keyword evidence="5 6" id="KW-0472">Membrane</keyword>
<dbReference type="Proteomes" id="UP000218067">
    <property type="component" value="Chromosome"/>
</dbReference>
<feature type="transmembrane region" description="Helical" evidence="6">
    <location>
        <begin position="337"/>
        <end position="357"/>
    </location>
</feature>
<organism evidence="7 8">
    <name type="scientific">Mycobacterium ulcerans subsp. shinshuense</name>
    <dbReference type="NCBI Taxonomy" id="1124626"/>
    <lineage>
        <taxon>Bacteria</taxon>
        <taxon>Bacillati</taxon>
        <taxon>Actinomycetota</taxon>
        <taxon>Actinomycetes</taxon>
        <taxon>Mycobacteriales</taxon>
        <taxon>Mycobacteriaceae</taxon>
        <taxon>Mycobacterium</taxon>
        <taxon>Mycobacterium ulcerans group</taxon>
    </lineage>
</organism>
<dbReference type="PANTHER" id="PTHR30250">
    <property type="entry name" value="PST FAMILY PREDICTED COLANIC ACID TRANSPORTER"/>
    <property type="match status" value="1"/>
</dbReference>
<gene>
    <name evidence="7" type="ORF">SHTP_0910</name>
</gene>
<feature type="transmembrane region" description="Helical" evidence="6">
    <location>
        <begin position="452"/>
        <end position="474"/>
    </location>
</feature>
<dbReference type="Pfam" id="PF01943">
    <property type="entry name" value="Polysacc_synt"/>
    <property type="match status" value="1"/>
</dbReference>
<protein>
    <submittedName>
        <fullName evidence="7">Uncharacterized protein</fullName>
    </submittedName>
</protein>
<evidence type="ECO:0000313" key="7">
    <source>
        <dbReference type="EMBL" id="BAV40236.1"/>
    </source>
</evidence>
<keyword evidence="2" id="KW-1003">Cell membrane</keyword>
<comment type="subcellular location">
    <subcellularLocation>
        <location evidence="1">Cell membrane</location>
        <topology evidence="1">Multi-pass membrane protein</topology>
    </subcellularLocation>
</comment>
<evidence type="ECO:0000256" key="5">
    <source>
        <dbReference type="ARBA" id="ARBA00023136"/>
    </source>
</evidence>
<keyword evidence="3 6" id="KW-0812">Transmembrane</keyword>
<dbReference type="EMBL" id="AP017624">
    <property type="protein sequence ID" value="BAV40236.1"/>
    <property type="molecule type" value="Genomic_DNA"/>
</dbReference>
<feature type="transmembrane region" description="Helical" evidence="6">
    <location>
        <begin position="154"/>
        <end position="176"/>
    </location>
</feature>
<feature type="transmembrane region" description="Helical" evidence="6">
    <location>
        <begin position="53"/>
        <end position="74"/>
    </location>
</feature>
<evidence type="ECO:0000256" key="6">
    <source>
        <dbReference type="SAM" id="Phobius"/>
    </source>
</evidence>
<evidence type="ECO:0000256" key="4">
    <source>
        <dbReference type="ARBA" id="ARBA00022989"/>
    </source>
</evidence>
<dbReference type="GeneID" id="93435570"/>
<evidence type="ECO:0000256" key="2">
    <source>
        <dbReference type="ARBA" id="ARBA00022475"/>
    </source>
</evidence>
<feature type="transmembrane region" description="Helical" evidence="6">
    <location>
        <begin position="95"/>
        <end position="118"/>
    </location>
</feature>
<feature type="transmembrane region" description="Helical" evidence="6">
    <location>
        <begin position="394"/>
        <end position="416"/>
    </location>
</feature>
<sequence>MTEPTAPSPVVPSVPVARLAQAFSIQLICRILGMLASVVSVMLTARYLGPGRYGQLTIAVAFIGMWASLVDLGIGRVIVRRVTSSPDDLERLVRIYNGLSLVYCIPLTLVAAGSGLLVYHDHEVRGMLVVLSCQLLIVTMLTRLEPVFLVTVRFTAVAVSDVVGRLATLGVISFLVASRADVIWFAVPQLIQTALQLLIQSRAASQRVRLRPILALREAADLLRESLFPMGVTVITVLYWSVDGVILSLLNTHSEVGVYGLASSIALNTLVLSVFFLKSTLSTATELYSRDLAAFAGFIRRSVELMYFLAVPIAVVGVLVAQPLIRLLSSQAFVSRGTPTLALLFIAVGLRLIATTLGEGLFASHSQRFWFWLSVATLTLNIVLNLALDGRLGAVGAGNALVCTELFNMTIASWWLHRQCGYHTPVLFLLRLSVPTAASVAVVLPLAGHHVIVVLAAAAVAYLAINAAIGPLTWSTMASLRPNAQPEQLTP</sequence>